<evidence type="ECO:0000256" key="1">
    <source>
        <dbReference type="SAM" id="MobiDB-lite"/>
    </source>
</evidence>
<dbReference type="Gramene" id="OPUNC07G03560.1">
    <property type="protein sequence ID" value="OPUNC07G03560.1"/>
    <property type="gene ID" value="OPUNC07G03560"/>
</dbReference>
<accession>A0A0E0LHC0</accession>
<name>A0A0E0LHC0_ORYPU</name>
<evidence type="ECO:0000313" key="2">
    <source>
        <dbReference type="EnsemblPlants" id="OPUNC07G03560.1"/>
    </source>
</evidence>
<reference evidence="2" key="1">
    <citation type="submission" date="2015-04" db="UniProtKB">
        <authorList>
            <consortium name="EnsemblPlants"/>
        </authorList>
    </citation>
    <scope>IDENTIFICATION</scope>
</reference>
<protein>
    <submittedName>
        <fullName evidence="2">Uncharacterized protein</fullName>
    </submittedName>
</protein>
<dbReference type="Proteomes" id="UP000026962">
    <property type="component" value="Chromosome 7"/>
</dbReference>
<feature type="region of interest" description="Disordered" evidence="1">
    <location>
        <begin position="52"/>
        <end position="71"/>
    </location>
</feature>
<dbReference type="AlphaFoldDB" id="A0A0E0LHC0"/>
<reference evidence="2" key="2">
    <citation type="submission" date="2018-05" db="EMBL/GenBank/DDBJ databases">
        <title>OpunRS2 (Oryza punctata Reference Sequence Version 2).</title>
        <authorList>
            <person name="Zhang J."/>
            <person name="Kudrna D."/>
            <person name="Lee S."/>
            <person name="Talag J."/>
            <person name="Welchert J."/>
            <person name="Wing R.A."/>
        </authorList>
    </citation>
    <scope>NUCLEOTIDE SEQUENCE [LARGE SCALE GENOMIC DNA]</scope>
</reference>
<evidence type="ECO:0000313" key="3">
    <source>
        <dbReference type="Proteomes" id="UP000026962"/>
    </source>
</evidence>
<organism evidence="2">
    <name type="scientific">Oryza punctata</name>
    <name type="common">Red rice</name>
    <dbReference type="NCBI Taxonomy" id="4537"/>
    <lineage>
        <taxon>Eukaryota</taxon>
        <taxon>Viridiplantae</taxon>
        <taxon>Streptophyta</taxon>
        <taxon>Embryophyta</taxon>
        <taxon>Tracheophyta</taxon>
        <taxon>Spermatophyta</taxon>
        <taxon>Magnoliopsida</taxon>
        <taxon>Liliopsida</taxon>
        <taxon>Poales</taxon>
        <taxon>Poaceae</taxon>
        <taxon>BOP clade</taxon>
        <taxon>Oryzoideae</taxon>
        <taxon>Oryzeae</taxon>
        <taxon>Oryzinae</taxon>
        <taxon>Oryza</taxon>
    </lineage>
</organism>
<proteinExistence type="predicted"/>
<dbReference type="EnsemblPlants" id="OPUNC07G03560.1">
    <property type="protein sequence ID" value="OPUNC07G03560.1"/>
    <property type="gene ID" value="OPUNC07G03560"/>
</dbReference>
<sequence length="71" mass="7929">MAQHAYFQFNIQALQVQKKVLRAMEQKMNVELDNLLQATIACRSRLGAGLLTSPSLTDEAQPNPPDASLRF</sequence>
<keyword evidence="3" id="KW-1185">Reference proteome</keyword>
<dbReference type="HOGENOM" id="CLU_2744400_0_0_1"/>